<dbReference type="Proteomes" id="UP000799754">
    <property type="component" value="Unassembled WGS sequence"/>
</dbReference>
<reference evidence="1" key="1">
    <citation type="journal article" date="2020" name="Stud. Mycol.">
        <title>101 Dothideomycetes genomes: a test case for predicting lifestyles and emergence of pathogens.</title>
        <authorList>
            <person name="Haridas S."/>
            <person name="Albert R."/>
            <person name="Binder M."/>
            <person name="Bloem J."/>
            <person name="Labutti K."/>
            <person name="Salamov A."/>
            <person name="Andreopoulos B."/>
            <person name="Baker S."/>
            <person name="Barry K."/>
            <person name="Bills G."/>
            <person name="Bluhm B."/>
            <person name="Cannon C."/>
            <person name="Castanera R."/>
            <person name="Culley D."/>
            <person name="Daum C."/>
            <person name="Ezra D."/>
            <person name="Gonzalez J."/>
            <person name="Henrissat B."/>
            <person name="Kuo A."/>
            <person name="Liang C."/>
            <person name="Lipzen A."/>
            <person name="Lutzoni F."/>
            <person name="Magnuson J."/>
            <person name="Mondo S."/>
            <person name="Nolan M."/>
            <person name="Ohm R."/>
            <person name="Pangilinan J."/>
            <person name="Park H.-J."/>
            <person name="Ramirez L."/>
            <person name="Alfaro M."/>
            <person name="Sun H."/>
            <person name="Tritt A."/>
            <person name="Yoshinaga Y."/>
            <person name="Zwiers L.-H."/>
            <person name="Turgeon B."/>
            <person name="Goodwin S."/>
            <person name="Spatafora J."/>
            <person name="Crous P."/>
            <person name="Grigoriev I."/>
        </authorList>
    </citation>
    <scope>NUCLEOTIDE SEQUENCE</scope>
    <source>
        <strain evidence="1">CBS 525.71</strain>
    </source>
</reference>
<name>A0ACB6RJ54_9PLEO</name>
<organism evidence="1 2">
    <name type="scientific">Macroventuria anomochaeta</name>
    <dbReference type="NCBI Taxonomy" id="301207"/>
    <lineage>
        <taxon>Eukaryota</taxon>
        <taxon>Fungi</taxon>
        <taxon>Dikarya</taxon>
        <taxon>Ascomycota</taxon>
        <taxon>Pezizomycotina</taxon>
        <taxon>Dothideomycetes</taxon>
        <taxon>Pleosporomycetidae</taxon>
        <taxon>Pleosporales</taxon>
        <taxon>Pleosporineae</taxon>
        <taxon>Didymellaceae</taxon>
        <taxon>Macroventuria</taxon>
    </lineage>
</organism>
<protein>
    <submittedName>
        <fullName evidence="1">Uncharacterized protein</fullName>
    </submittedName>
</protein>
<evidence type="ECO:0000313" key="2">
    <source>
        <dbReference type="Proteomes" id="UP000799754"/>
    </source>
</evidence>
<comment type="caution">
    <text evidence="1">The sequence shown here is derived from an EMBL/GenBank/DDBJ whole genome shotgun (WGS) entry which is preliminary data.</text>
</comment>
<gene>
    <name evidence="1" type="ORF">BU25DRAFT_229810</name>
</gene>
<keyword evidence="2" id="KW-1185">Reference proteome</keyword>
<dbReference type="EMBL" id="MU006750">
    <property type="protein sequence ID" value="KAF2621901.1"/>
    <property type="molecule type" value="Genomic_DNA"/>
</dbReference>
<evidence type="ECO:0000313" key="1">
    <source>
        <dbReference type="EMBL" id="KAF2621901.1"/>
    </source>
</evidence>
<accession>A0ACB6RJ54</accession>
<sequence>MGIWDEELDDDEEDDEEDEEQPQNAPLVDRILKSFVSSNFHDPARDYLPEGCLKDLVTQSAIATELHSFDGEFRSLPEDKKKKKIQKMNCDIEYREELATWILKNAPRTFAVALQCESDPILLVIAMSIFRDNNFTDESLPIPDLMPSTKIFPPAIWTSSVKLWTPVKIHNFYEKQWKCLVPVFSCAKYDHDLLYDNYIFPFTKVGAAPKVGAFSFVHRVVIRDDHQRHVNMEQWTR</sequence>
<proteinExistence type="predicted"/>